<evidence type="ECO:0008006" key="4">
    <source>
        <dbReference type="Google" id="ProtNLM"/>
    </source>
</evidence>
<sequence>MKKLLFVLLISLMAIQLNSQNKPTIISPGTIPGLTLIERDVKDTAFITVFYKFAFVPDSTNHGRKNEGQTILLMGDKWLGFMDWNTFQIDSINDDFAIKKKNPWNLVGIIGNCSPAYWTSLVINKQTKDCIIQIQNFSKYQYSQQLPHMDWQLLEGDKKEVCGVICDKAICHWSGRDWEAWYSTTYPAPYGPYLFNGLPGLIFALKDTKNNFFFKLNGLDDSPWGRPIYIRTDDEIIKTTREKARVGIENEQGDATSALSGHPGIIDLPKELKGKKIRLPYNPIEKE</sequence>
<dbReference type="Proteomes" id="UP000016023">
    <property type="component" value="Unassembled WGS sequence"/>
</dbReference>
<name>H1Q1D7_9BACT</name>
<proteinExistence type="predicted"/>
<evidence type="ECO:0000313" key="2">
    <source>
        <dbReference type="EMBL" id="EHO72318.1"/>
    </source>
</evidence>
<dbReference type="NCBIfam" id="TIGR01200">
    <property type="entry name" value="GLPGLI"/>
    <property type="match status" value="1"/>
</dbReference>
<dbReference type="AlphaFoldDB" id="H1Q1D7"/>
<organism evidence="2 3">
    <name type="scientific">Prevotella micans F0438</name>
    <dbReference type="NCBI Taxonomy" id="883158"/>
    <lineage>
        <taxon>Bacteria</taxon>
        <taxon>Pseudomonadati</taxon>
        <taxon>Bacteroidota</taxon>
        <taxon>Bacteroidia</taxon>
        <taxon>Bacteroidales</taxon>
        <taxon>Prevotellaceae</taxon>
        <taxon>Prevotella</taxon>
    </lineage>
</organism>
<evidence type="ECO:0000256" key="1">
    <source>
        <dbReference type="SAM" id="SignalP"/>
    </source>
</evidence>
<dbReference type="PATRIC" id="fig|883158.3.peg.740"/>
<dbReference type="RefSeq" id="WP_006951803.1">
    <property type="nucleotide sequence ID" value="NZ_JH594521.1"/>
</dbReference>
<feature type="chain" id="PRO_5003553678" description="GLPGLI family protein" evidence="1">
    <location>
        <begin position="20"/>
        <end position="287"/>
    </location>
</feature>
<dbReference type="InterPro" id="IPR005901">
    <property type="entry name" value="GLPGLI"/>
</dbReference>
<keyword evidence="1" id="KW-0732">Signal</keyword>
<evidence type="ECO:0000313" key="3">
    <source>
        <dbReference type="Proteomes" id="UP000016023"/>
    </source>
</evidence>
<reference evidence="2 3" key="1">
    <citation type="submission" date="2011-12" db="EMBL/GenBank/DDBJ databases">
        <title>The Genome Sequence of Prevotella micans F0438.</title>
        <authorList>
            <consortium name="The Broad Institute Genome Sequencing Platform"/>
            <person name="Earl A."/>
            <person name="Ward D."/>
            <person name="Feldgarden M."/>
            <person name="Gevers D."/>
            <person name="Izard J."/>
            <person name="Baranova O.V."/>
            <person name="Blanton J.M."/>
            <person name="Wade W.G."/>
            <person name="Dewhirst F.E."/>
            <person name="Young S.K."/>
            <person name="Zeng Q."/>
            <person name="Gargeya S."/>
            <person name="Fitzgerald M."/>
            <person name="Haas B."/>
            <person name="Abouelleil A."/>
            <person name="Alvarado L."/>
            <person name="Arachchi H.M."/>
            <person name="Berlin A."/>
            <person name="Chapman S.B."/>
            <person name="Gearin G."/>
            <person name="Goldberg J."/>
            <person name="Griggs A."/>
            <person name="Gujja S."/>
            <person name="Hansen M."/>
            <person name="Heiman D."/>
            <person name="Howarth C."/>
            <person name="Larimer J."/>
            <person name="Lui A."/>
            <person name="MacDonald P.J.P."/>
            <person name="McCowen C."/>
            <person name="Montmayeur A."/>
            <person name="Murphy C."/>
            <person name="Neiman D."/>
            <person name="Pearson M."/>
            <person name="Priest M."/>
            <person name="Roberts A."/>
            <person name="Saif S."/>
            <person name="Shea T."/>
            <person name="Sisk P."/>
            <person name="Stolte C."/>
            <person name="Sykes S."/>
            <person name="Wortman J."/>
            <person name="Nusbaum C."/>
            <person name="Birren B."/>
        </authorList>
    </citation>
    <scope>NUCLEOTIDE SEQUENCE [LARGE SCALE GENOMIC DNA]</scope>
    <source>
        <strain evidence="2 3">F0438</strain>
    </source>
</reference>
<feature type="signal peptide" evidence="1">
    <location>
        <begin position="1"/>
        <end position="19"/>
    </location>
</feature>
<dbReference type="EMBL" id="AGWK01000021">
    <property type="protein sequence ID" value="EHO72318.1"/>
    <property type="molecule type" value="Genomic_DNA"/>
</dbReference>
<dbReference type="STRING" id="883158.HMPREF9140_00725"/>
<comment type="caution">
    <text evidence="2">The sequence shown here is derived from an EMBL/GenBank/DDBJ whole genome shotgun (WGS) entry which is preliminary data.</text>
</comment>
<protein>
    <recommendedName>
        <fullName evidence="4">GLPGLI family protein</fullName>
    </recommendedName>
</protein>
<dbReference type="HOGENOM" id="CLU_066214_1_0_10"/>
<keyword evidence="3" id="KW-1185">Reference proteome</keyword>
<dbReference type="eggNOG" id="ENOG5031C3G">
    <property type="taxonomic scope" value="Bacteria"/>
</dbReference>
<gene>
    <name evidence="2" type="ORF">HMPREF9140_00725</name>
</gene>
<accession>H1Q1D7</accession>